<gene>
    <name evidence="1" type="ORF">CONLIGDRAFT_510990</name>
</gene>
<dbReference type="AlphaFoldDB" id="A0A1J7IF44"/>
<evidence type="ECO:0000313" key="1">
    <source>
        <dbReference type="EMBL" id="OIW25883.1"/>
    </source>
</evidence>
<keyword evidence="2" id="KW-1185">Reference proteome</keyword>
<dbReference type="Proteomes" id="UP000182658">
    <property type="component" value="Unassembled WGS sequence"/>
</dbReference>
<evidence type="ECO:0000313" key="2">
    <source>
        <dbReference type="Proteomes" id="UP000182658"/>
    </source>
</evidence>
<protein>
    <submittedName>
        <fullName evidence="1">Uncharacterized protein</fullName>
    </submittedName>
</protein>
<sequence length="127" mass="13675">MLSIYSCLLLGHDTEGGIPFLQGSGQPDRIGIELARLSKMGNAWTFTSIAMLNRVPVCCNHPNKHDTYLFSADHFSMAAPASGESSVELMAKLCSSVAFSVPCLRMDGGFLKKGLDMGLSCSTWTKP</sequence>
<name>A0A1J7IF44_9PEZI</name>
<organism evidence="1 2">
    <name type="scientific">Coniochaeta ligniaria NRRL 30616</name>
    <dbReference type="NCBI Taxonomy" id="1408157"/>
    <lineage>
        <taxon>Eukaryota</taxon>
        <taxon>Fungi</taxon>
        <taxon>Dikarya</taxon>
        <taxon>Ascomycota</taxon>
        <taxon>Pezizomycotina</taxon>
        <taxon>Sordariomycetes</taxon>
        <taxon>Sordariomycetidae</taxon>
        <taxon>Coniochaetales</taxon>
        <taxon>Coniochaetaceae</taxon>
        <taxon>Coniochaeta</taxon>
    </lineage>
</organism>
<dbReference type="InParanoid" id="A0A1J7IF44"/>
<reference evidence="1 2" key="1">
    <citation type="submission" date="2016-10" db="EMBL/GenBank/DDBJ databases">
        <title>Draft genome sequence of Coniochaeta ligniaria NRRL30616, a lignocellulolytic fungus for bioabatement of inhibitors in plant biomass hydrolysates.</title>
        <authorList>
            <consortium name="DOE Joint Genome Institute"/>
            <person name="Jimenez D.J."/>
            <person name="Hector R.E."/>
            <person name="Riley R."/>
            <person name="Sun H."/>
            <person name="Grigoriev I.V."/>
            <person name="Van Elsas J.D."/>
            <person name="Nichols N.N."/>
        </authorList>
    </citation>
    <scope>NUCLEOTIDE SEQUENCE [LARGE SCALE GENOMIC DNA]</scope>
    <source>
        <strain evidence="1 2">NRRL 30616</strain>
    </source>
</reference>
<accession>A0A1J7IF44</accession>
<proteinExistence type="predicted"/>
<dbReference type="EMBL" id="KV875101">
    <property type="protein sequence ID" value="OIW25883.1"/>
    <property type="molecule type" value="Genomic_DNA"/>
</dbReference>